<keyword evidence="1" id="KW-0472">Membrane</keyword>
<evidence type="ECO:0008006" key="4">
    <source>
        <dbReference type="Google" id="ProtNLM"/>
    </source>
</evidence>
<comment type="caution">
    <text evidence="2">The sequence shown here is derived from an EMBL/GenBank/DDBJ whole genome shotgun (WGS) entry which is preliminary data.</text>
</comment>
<dbReference type="AlphaFoldDB" id="A0A074MEA5"/>
<name>A0A074MEA5_9BACL</name>
<evidence type="ECO:0000256" key="1">
    <source>
        <dbReference type="SAM" id="Phobius"/>
    </source>
</evidence>
<feature type="transmembrane region" description="Helical" evidence="1">
    <location>
        <begin position="57"/>
        <end position="82"/>
    </location>
</feature>
<dbReference type="eggNOG" id="COG0025">
    <property type="taxonomic scope" value="Bacteria"/>
</dbReference>
<accession>A0A074MEA5</accession>
<dbReference type="STRING" id="1157490.EL26_06540"/>
<evidence type="ECO:0000313" key="3">
    <source>
        <dbReference type="Proteomes" id="UP000027931"/>
    </source>
</evidence>
<protein>
    <recommendedName>
        <fullName evidence="4">Cation/H+ exchanger domain-containing protein</fullName>
    </recommendedName>
</protein>
<proteinExistence type="predicted"/>
<keyword evidence="1" id="KW-0812">Transmembrane</keyword>
<keyword evidence="3" id="KW-1185">Reference proteome</keyword>
<evidence type="ECO:0000313" key="2">
    <source>
        <dbReference type="EMBL" id="KEO84117.1"/>
    </source>
</evidence>
<keyword evidence="1" id="KW-1133">Transmembrane helix</keyword>
<organism evidence="2 3">
    <name type="scientific">Tumebacillus flagellatus</name>
    <dbReference type="NCBI Taxonomy" id="1157490"/>
    <lineage>
        <taxon>Bacteria</taxon>
        <taxon>Bacillati</taxon>
        <taxon>Bacillota</taxon>
        <taxon>Bacilli</taxon>
        <taxon>Bacillales</taxon>
        <taxon>Alicyclobacillaceae</taxon>
        <taxon>Tumebacillus</taxon>
    </lineage>
</organism>
<dbReference type="Proteomes" id="UP000027931">
    <property type="component" value="Unassembled WGS sequence"/>
</dbReference>
<gene>
    <name evidence="2" type="ORF">EL26_06540</name>
</gene>
<feature type="transmembrane region" description="Helical" evidence="1">
    <location>
        <begin position="22"/>
        <end position="45"/>
    </location>
</feature>
<reference evidence="2 3" key="1">
    <citation type="journal article" date="2013" name="Int. J. Syst. Evol. Microbiol.">
        <title>Tumebacillus flagellatus sp. nov., an alpha-amylase/pullulanase-producing bacterium isolated from cassava wastewater.</title>
        <authorList>
            <person name="Wang Q."/>
            <person name="Xie N."/>
            <person name="Qin Y."/>
            <person name="Shen N."/>
            <person name="Zhu J."/>
            <person name="Mi H."/>
            <person name="Huang R."/>
        </authorList>
    </citation>
    <scope>NUCLEOTIDE SEQUENCE [LARGE SCALE GENOMIC DNA]</scope>
    <source>
        <strain evidence="2 3">GST4</strain>
    </source>
</reference>
<sequence length="86" mass="9713">MPLPLLIGRKILFYNKCLNNELQGLLVVLVFVIIARPIPVLSCLLPDHKARWELYEILFLFWTRKTGVIAAALVGIVGAPAWQTRS</sequence>
<dbReference type="EMBL" id="JMIR01000006">
    <property type="protein sequence ID" value="KEO84117.1"/>
    <property type="molecule type" value="Genomic_DNA"/>
</dbReference>